<feature type="region of interest" description="Disordered" evidence="1">
    <location>
        <begin position="94"/>
        <end position="119"/>
    </location>
</feature>
<evidence type="ECO:0000313" key="3">
    <source>
        <dbReference type="Proteomes" id="UP000322225"/>
    </source>
</evidence>
<dbReference type="AlphaFoldDB" id="A0A5M6BQX8"/>
<feature type="region of interest" description="Disordered" evidence="1">
    <location>
        <begin position="324"/>
        <end position="391"/>
    </location>
</feature>
<gene>
    <name evidence="2" type="ORF">CI109_106083</name>
</gene>
<proteinExistence type="predicted"/>
<feature type="compositionally biased region" description="Polar residues" evidence="1">
    <location>
        <begin position="175"/>
        <end position="188"/>
    </location>
</feature>
<feature type="compositionally biased region" description="Polar residues" evidence="1">
    <location>
        <begin position="1"/>
        <end position="19"/>
    </location>
</feature>
<organism evidence="2 3">
    <name type="scientific">Kwoniella shandongensis</name>
    <dbReference type="NCBI Taxonomy" id="1734106"/>
    <lineage>
        <taxon>Eukaryota</taxon>
        <taxon>Fungi</taxon>
        <taxon>Dikarya</taxon>
        <taxon>Basidiomycota</taxon>
        <taxon>Agaricomycotina</taxon>
        <taxon>Tremellomycetes</taxon>
        <taxon>Tremellales</taxon>
        <taxon>Cryptococcaceae</taxon>
        <taxon>Kwoniella</taxon>
    </lineage>
</organism>
<name>A0A5M6BQX8_9TREE</name>
<feature type="compositionally biased region" description="Basic and acidic residues" evidence="1">
    <location>
        <begin position="135"/>
        <end position="158"/>
    </location>
</feature>
<evidence type="ECO:0000256" key="1">
    <source>
        <dbReference type="SAM" id="MobiDB-lite"/>
    </source>
</evidence>
<keyword evidence="3" id="KW-1185">Reference proteome</keyword>
<dbReference type="KEGG" id="ksn:43591670"/>
<accession>A0A5M6BQX8</accession>
<dbReference type="EMBL" id="CP144061">
    <property type="protein sequence ID" value="WWD21597.1"/>
    <property type="molecule type" value="Genomic_DNA"/>
</dbReference>
<feature type="region of interest" description="Disordered" evidence="1">
    <location>
        <begin position="1"/>
        <end position="34"/>
    </location>
</feature>
<feature type="compositionally biased region" description="Low complexity" evidence="1">
    <location>
        <begin position="335"/>
        <end position="344"/>
    </location>
</feature>
<protein>
    <submittedName>
        <fullName evidence="2">Uncharacterized protein</fullName>
    </submittedName>
</protein>
<evidence type="ECO:0000313" key="2">
    <source>
        <dbReference type="EMBL" id="WWD21597.1"/>
    </source>
</evidence>
<reference evidence="2" key="2">
    <citation type="submission" date="2024-01" db="EMBL/GenBank/DDBJ databases">
        <title>Comparative genomics of Cryptococcus and Kwoniella reveals pathogenesis evolution and contrasting modes of karyotype evolution via chromosome fusion or intercentromeric recombination.</title>
        <authorList>
            <person name="Coelho M.A."/>
            <person name="David-Palma M."/>
            <person name="Shea T."/>
            <person name="Bowers K."/>
            <person name="McGinley-Smith S."/>
            <person name="Mohammad A.W."/>
            <person name="Gnirke A."/>
            <person name="Yurkov A.M."/>
            <person name="Nowrousian M."/>
            <person name="Sun S."/>
            <person name="Cuomo C.A."/>
            <person name="Heitman J."/>
        </authorList>
    </citation>
    <scope>NUCLEOTIDE SEQUENCE</scope>
    <source>
        <strain evidence="2">CBS 12478</strain>
    </source>
</reference>
<dbReference type="OrthoDB" id="2162449at2759"/>
<dbReference type="Proteomes" id="UP000322225">
    <property type="component" value="Chromosome 11"/>
</dbReference>
<reference evidence="2" key="1">
    <citation type="submission" date="2017-08" db="EMBL/GenBank/DDBJ databases">
        <authorList>
            <person name="Cuomo C."/>
            <person name="Billmyre B."/>
            <person name="Heitman J."/>
        </authorList>
    </citation>
    <scope>NUCLEOTIDE SEQUENCE</scope>
    <source>
        <strain evidence="2">CBS 12478</strain>
    </source>
</reference>
<feature type="region of interest" description="Disordered" evidence="1">
    <location>
        <begin position="208"/>
        <end position="252"/>
    </location>
</feature>
<feature type="compositionally biased region" description="Polar residues" evidence="1">
    <location>
        <begin position="220"/>
        <end position="248"/>
    </location>
</feature>
<dbReference type="GeneID" id="43591670"/>
<feature type="compositionally biased region" description="Low complexity" evidence="1">
    <location>
        <begin position="353"/>
        <end position="366"/>
    </location>
</feature>
<sequence>MSPYAQSEQSQEPSLTPSSEPLVAFPPFTPPLTTPLLEIENEQEGLIEQLLDTPDPIKEQFIDTSSLTSTDVKSDPILSSLAKHQSQIVLTPTRNVGTGFKARPAPSTTRAEGLGPRMTKTTALRLGLKWDDGKAKREINEKEKAETKGTPGYKREGLKISAPSLAAPTVAPRATRSSQLRTAGQVSSPVKAVRRDPQEIIAANKARAQEAKERRRKSITLPTSLSNPSIVPRQNKSSVLRTGGQSVKSPVAAKGRDSLSSLIRTMSALKVTSVDNVVTTKDDSALREKAKVDEKVKRRSSVAGVRSLGAPSIAPRLNKTALLRAPTSKNPTTIPASSSLPSALNAKTASTPSTKSALSAVKSSSKIVPTPSPGPRPTKASLLRAAQASKV</sequence>
<feature type="region of interest" description="Disordered" evidence="1">
    <location>
        <begin position="135"/>
        <end position="192"/>
    </location>
</feature>
<dbReference type="RefSeq" id="XP_031858236.1">
    <property type="nucleotide sequence ID" value="XM_032007501.1"/>
</dbReference>